<dbReference type="AlphaFoldDB" id="E4N6N1"/>
<proteinExistence type="predicted"/>
<gene>
    <name evidence="6" type="ordered locus">KSE_10270</name>
</gene>
<dbReference type="GO" id="GO:0016020">
    <property type="term" value="C:membrane"/>
    <property type="evidence" value="ECO:0007669"/>
    <property type="project" value="UniProtKB-SubCell"/>
</dbReference>
<evidence type="ECO:0008006" key="8">
    <source>
        <dbReference type="Google" id="ProtNLM"/>
    </source>
</evidence>
<keyword evidence="4 5" id="KW-0472">Membrane</keyword>
<comment type="subcellular location">
    <subcellularLocation>
        <location evidence="1">Membrane</location>
        <topology evidence="1">Multi-pass membrane protein</topology>
    </subcellularLocation>
</comment>
<feature type="transmembrane region" description="Helical" evidence="5">
    <location>
        <begin position="77"/>
        <end position="97"/>
    </location>
</feature>
<dbReference type="Pfam" id="PF13564">
    <property type="entry name" value="DoxX_2"/>
    <property type="match status" value="1"/>
</dbReference>
<keyword evidence="3 5" id="KW-1133">Transmembrane helix</keyword>
<evidence type="ECO:0000256" key="2">
    <source>
        <dbReference type="ARBA" id="ARBA00022692"/>
    </source>
</evidence>
<evidence type="ECO:0000256" key="5">
    <source>
        <dbReference type="SAM" id="Phobius"/>
    </source>
</evidence>
<evidence type="ECO:0000256" key="1">
    <source>
        <dbReference type="ARBA" id="ARBA00004141"/>
    </source>
</evidence>
<sequence>MGAVSGGSAGALLVATVCCVLANGFEVVAKLLRAEFVVRNSAEVGLAPRWLPWLALLEGAGTVGVAAGLFGPARLGLAAAVGLLLFFVGAVGAHVRARVFHNLAFPLAFLLLAAAAVRYFS</sequence>
<dbReference type="InterPro" id="IPR032808">
    <property type="entry name" value="DoxX"/>
</dbReference>
<dbReference type="KEGG" id="ksk:KSE_10270"/>
<organism evidence="6 7">
    <name type="scientific">Kitasatospora setae (strain ATCC 33774 / DSM 43861 / JCM 3304 / KCC A-0304 / NBRC 14216 / KM-6054)</name>
    <name type="common">Streptomyces setae</name>
    <dbReference type="NCBI Taxonomy" id="452652"/>
    <lineage>
        <taxon>Bacteria</taxon>
        <taxon>Bacillati</taxon>
        <taxon>Actinomycetota</taxon>
        <taxon>Actinomycetes</taxon>
        <taxon>Kitasatosporales</taxon>
        <taxon>Streptomycetaceae</taxon>
        <taxon>Kitasatospora</taxon>
    </lineage>
</organism>
<evidence type="ECO:0000313" key="7">
    <source>
        <dbReference type="Proteomes" id="UP000007076"/>
    </source>
</evidence>
<dbReference type="PATRIC" id="fig|452652.3.peg.1020"/>
<name>E4N6N1_KITSK</name>
<dbReference type="HOGENOM" id="CLU_126433_1_0_11"/>
<reference evidence="6 7" key="1">
    <citation type="journal article" date="2010" name="DNA Res.">
        <title>Genome sequence of Kitasatospora setae NBRC 14216T: an evolutionary snapshot of the family Streptomycetaceae.</title>
        <authorList>
            <person name="Ichikawa N."/>
            <person name="Oguchi A."/>
            <person name="Ikeda H."/>
            <person name="Ishikawa J."/>
            <person name="Kitani S."/>
            <person name="Watanabe Y."/>
            <person name="Nakamura S."/>
            <person name="Katano Y."/>
            <person name="Kishi E."/>
            <person name="Sasagawa M."/>
            <person name="Ankai A."/>
            <person name="Fukui S."/>
            <person name="Hashimoto Y."/>
            <person name="Kamata S."/>
            <person name="Otoguro M."/>
            <person name="Tanikawa S."/>
            <person name="Nihira T."/>
            <person name="Horinouchi S."/>
            <person name="Ohnishi Y."/>
            <person name="Hayakawa M."/>
            <person name="Kuzuyama T."/>
            <person name="Arisawa A."/>
            <person name="Nomoto F."/>
            <person name="Miura H."/>
            <person name="Takahashi Y."/>
            <person name="Fujita N."/>
        </authorList>
    </citation>
    <scope>NUCLEOTIDE SEQUENCE [LARGE SCALE GENOMIC DNA]</scope>
    <source>
        <strain evidence="7">ATCC 33774 / DSM 43861 / JCM 3304 / KCC A-0304 / NBRC 14216 / KM-6054</strain>
    </source>
</reference>
<evidence type="ECO:0000313" key="6">
    <source>
        <dbReference type="EMBL" id="BAJ26862.1"/>
    </source>
</evidence>
<protein>
    <recommendedName>
        <fullName evidence="8">DoxX family protein</fullName>
    </recommendedName>
</protein>
<feature type="transmembrane region" description="Helical" evidence="5">
    <location>
        <begin position="103"/>
        <end position="120"/>
    </location>
</feature>
<dbReference type="EMBL" id="AP010968">
    <property type="protein sequence ID" value="BAJ26862.1"/>
    <property type="molecule type" value="Genomic_DNA"/>
</dbReference>
<keyword evidence="2 5" id="KW-0812">Transmembrane</keyword>
<dbReference type="Proteomes" id="UP000007076">
    <property type="component" value="Chromosome"/>
</dbReference>
<keyword evidence="7" id="KW-1185">Reference proteome</keyword>
<dbReference type="eggNOG" id="ENOG5033ZCT">
    <property type="taxonomic scope" value="Bacteria"/>
</dbReference>
<evidence type="ECO:0000256" key="3">
    <source>
        <dbReference type="ARBA" id="ARBA00022989"/>
    </source>
</evidence>
<accession>E4N6N1</accession>
<evidence type="ECO:0000256" key="4">
    <source>
        <dbReference type="ARBA" id="ARBA00023136"/>
    </source>
</evidence>
<dbReference type="STRING" id="452652.KSE_10270"/>